<feature type="domain" description="Transposase (putative) YhgA-like" evidence="1">
    <location>
        <begin position="3"/>
        <end position="204"/>
    </location>
</feature>
<evidence type="ECO:0000259" key="1">
    <source>
        <dbReference type="Pfam" id="PF04754"/>
    </source>
</evidence>
<dbReference type="AlphaFoldDB" id="A0A367ZKR7"/>
<dbReference type="InterPro" id="IPR006842">
    <property type="entry name" value="Transposase_31"/>
</dbReference>
<dbReference type="PANTHER" id="PTHR34611:SF2">
    <property type="entry name" value="INACTIVE RECOMBINATION-PROMOTING NUCLEASE-LIKE PROTEIN RPNE-RELATED"/>
    <property type="match status" value="1"/>
</dbReference>
<evidence type="ECO:0000313" key="3">
    <source>
        <dbReference type="EMBL" id="RCK78693.1"/>
    </source>
</evidence>
<gene>
    <name evidence="3" type="ORF">OZSIB_1220</name>
</gene>
<dbReference type="InterPro" id="IPR025587">
    <property type="entry name" value="DUF4351"/>
</dbReference>
<feature type="domain" description="DUF4351" evidence="2">
    <location>
        <begin position="268"/>
        <end position="319"/>
    </location>
</feature>
<name>A0A367ZKR7_9BACT</name>
<comment type="caution">
    <text evidence="3">The sequence shown here is derived from an EMBL/GenBank/DDBJ whole genome shotgun (WGS) entry which is preliminary data.</text>
</comment>
<accession>A0A367ZKR7</accession>
<dbReference type="Proteomes" id="UP000252355">
    <property type="component" value="Unassembled WGS sequence"/>
</dbReference>
<dbReference type="Pfam" id="PF14261">
    <property type="entry name" value="DUF4351"/>
    <property type="match status" value="1"/>
</dbReference>
<evidence type="ECO:0000313" key="4">
    <source>
        <dbReference type="Proteomes" id="UP000252355"/>
    </source>
</evidence>
<dbReference type="Pfam" id="PF04754">
    <property type="entry name" value="Transposase_31"/>
    <property type="match status" value="1"/>
</dbReference>
<evidence type="ECO:0000259" key="2">
    <source>
        <dbReference type="Pfam" id="PF14261"/>
    </source>
</evidence>
<proteinExistence type="predicted"/>
<reference evidence="3 4" key="1">
    <citation type="submission" date="2018-05" db="EMBL/GenBank/DDBJ databases">
        <title>A metagenomic window into the 2 km-deep terrestrial subsurface aquifer revealed taxonomically and functionally diverse microbial community comprising novel uncultured bacterial lineages.</title>
        <authorList>
            <person name="Kadnikov V.V."/>
            <person name="Mardanov A.V."/>
            <person name="Beletsky A.V."/>
            <person name="Banks D."/>
            <person name="Pimenov N.V."/>
            <person name="Frank Y.A."/>
            <person name="Karnachuk O.V."/>
            <person name="Ravin N.V."/>
        </authorList>
    </citation>
    <scope>NUCLEOTIDE SEQUENCE [LARGE SCALE GENOMIC DNA]</scope>
    <source>
        <strain evidence="3">BY5</strain>
    </source>
</reference>
<sequence length="323" mass="38568">MRRHDASYKKFFSFPEMVADLIRGFVHGAWVKKLDFTTLERVNGSYVSESWRQRHDDVVWRVRWGEEWLYIYILIEFQSEVDPFMALRMMTYLGLLYQDLIAQKRLAADRWLPPVLPIVLYNGIPRWRAPTDIHDLIYPLKGGFERYRPHVSYLLIDEGRFKSDDLAELKNLVAALFRLEKSRDPETVREVIANLIAWLRRPEQKPLQRAFTRWIYHVFIKTRYPKAEMPEIENLEEAHTMLSKTVVEWTKQWRQEGLEEGLGKGREEGRERMAKAILRQIERKFGPLNEADRRRILEASEEQLDTWADRILDATTLKQILKH</sequence>
<protein>
    <submittedName>
        <fullName evidence="3">Putative transposase</fullName>
    </submittedName>
</protein>
<dbReference type="EMBL" id="QOQW01000020">
    <property type="protein sequence ID" value="RCK78693.1"/>
    <property type="molecule type" value="Genomic_DNA"/>
</dbReference>
<dbReference type="InterPro" id="IPR051699">
    <property type="entry name" value="Rpn/YhgA-like_nuclease"/>
</dbReference>
<organism evidence="3 4">
    <name type="scientific">Candidatus Ozemobacter sibiricus</name>
    <dbReference type="NCBI Taxonomy" id="2268124"/>
    <lineage>
        <taxon>Bacteria</taxon>
        <taxon>Candidatus Ozemobacteria</taxon>
        <taxon>Candidatus Ozemobacterales</taxon>
        <taxon>Candidatus Ozemobacteraceae</taxon>
        <taxon>Candidatus Ozemobacter</taxon>
    </lineage>
</organism>
<dbReference type="PANTHER" id="PTHR34611">
    <property type="match status" value="1"/>
</dbReference>